<accession>A0A3P7LXD9</accession>
<dbReference type="Proteomes" id="UP000281553">
    <property type="component" value="Unassembled WGS sequence"/>
</dbReference>
<name>A0A3P7LXD9_DIBLA</name>
<evidence type="ECO:0000313" key="2">
    <source>
        <dbReference type="EMBL" id="VDN16267.1"/>
    </source>
</evidence>
<keyword evidence="1" id="KW-1133">Transmembrane helix</keyword>
<evidence type="ECO:0000313" key="3">
    <source>
        <dbReference type="Proteomes" id="UP000281553"/>
    </source>
</evidence>
<organism evidence="2 3">
    <name type="scientific">Dibothriocephalus latus</name>
    <name type="common">Fish tapeworm</name>
    <name type="synonym">Diphyllobothrium latum</name>
    <dbReference type="NCBI Taxonomy" id="60516"/>
    <lineage>
        <taxon>Eukaryota</taxon>
        <taxon>Metazoa</taxon>
        <taxon>Spiralia</taxon>
        <taxon>Lophotrochozoa</taxon>
        <taxon>Platyhelminthes</taxon>
        <taxon>Cestoda</taxon>
        <taxon>Eucestoda</taxon>
        <taxon>Diphyllobothriidea</taxon>
        <taxon>Diphyllobothriidae</taxon>
        <taxon>Dibothriocephalus</taxon>
    </lineage>
</organism>
<gene>
    <name evidence="2" type="ORF">DILT_LOCUS12098</name>
</gene>
<keyword evidence="3" id="KW-1185">Reference proteome</keyword>
<proteinExistence type="predicted"/>
<feature type="transmembrane region" description="Helical" evidence="1">
    <location>
        <begin position="12"/>
        <end position="37"/>
    </location>
</feature>
<dbReference type="AlphaFoldDB" id="A0A3P7LXD9"/>
<protein>
    <submittedName>
        <fullName evidence="2">Uncharacterized protein</fullName>
    </submittedName>
</protein>
<evidence type="ECO:0000256" key="1">
    <source>
        <dbReference type="SAM" id="Phobius"/>
    </source>
</evidence>
<keyword evidence="1" id="KW-0812">Transmembrane</keyword>
<keyword evidence="1" id="KW-0472">Membrane</keyword>
<reference evidence="2 3" key="1">
    <citation type="submission" date="2018-11" db="EMBL/GenBank/DDBJ databases">
        <authorList>
            <consortium name="Pathogen Informatics"/>
        </authorList>
    </citation>
    <scope>NUCLEOTIDE SEQUENCE [LARGE SCALE GENOMIC DNA]</scope>
</reference>
<dbReference type="EMBL" id="UYRU01065244">
    <property type="protein sequence ID" value="VDN16267.1"/>
    <property type="molecule type" value="Genomic_DNA"/>
</dbReference>
<sequence length="71" mass="7646">MADKDSAGCGYIVLVASSIVYTLLGIAGVIAGSILIAENYQSSNITSWGGNSTSNSWWNEPYNEQCLTYYL</sequence>